<evidence type="ECO:0000256" key="4">
    <source>
        <dbReference type="SAM" id="MobiDB-lite"/>
    </source>
</evidence>
<dbReference type="Gene3D" id="2.40.20.10">
    <property type="entry name" value="Plasminogen Kringle 4"/>
    <property type="match status" value="3"/>
</dbReference>
<protein>
    <recommendedName>
        <fullName evidence="5">Kringle domain-containing protein</fullName>
    </recommendedName>
</protein>
<feature type="domain" description="Kringle" evidence="5">
    <location>
        <begin position="338"/>
        <end position="420"/>
    </location>
</feature>
<dbReference type="EMBL" id="LR903619">
    <property type="protein sequence ID" value="CAD7252091.1"/>
    <property type="molecule type" value="Genomic_DNA"/>
</dbReference>
<organism evidence="6">
    <name type="scientific">Darwinula stevensoni</name>
    <dbReference type="NCBI Taxonomy" id="69355"/>
    <lineage>
        <taxon>Eukaryota</taxon>
        <taxon>Metazoa</taxon>
        <taxon>Ecdysozoa</taxon>
        <taxon>Arthropoda</taxon>
        <taxon>Crustacea</taxon>
        <taxon>Oligostraca</taxon>
        <taxon>Ostracoda</taxon>
        <taxon>Podocopa</taxon>
        <taxon>Podocopida</taxon>
        <taxon>Darwinulocopina</taxon>
        <taxon>Darwinuloidea</taxon>
        <taxon>Darwinulidae</taxon>
        <taxon>Darwinula</taxon>
    </lineage>
</organism>
<dbReference type="PANTHER" id="PTHR24261">
    <property type="entry name" value="PLASMINOGEN-RELATED"/>
    <property type="match status" value="1"/>
</dbReference>
<feature type="region of interest" description="Disordered" evidence="4">
    <location>
        <begin position="32"/>
        <end position="51"/>
    </location>
</feature>
<keyword evidence="7" id="KW-1185">Reference proteome</keyword>
<sequence>MRSVNDARGYLIRLIDKKVIATNRLRACGVHEDEGTSSVPKSQLARSDSSRGPIAMATQDFRSHWLDRVTILQVLILFLQDAASTNFIRYHVAHAGQRHDNIASEFTAITLGRCSIECVKGDLPCYAFNYREEGGSCQLVFDGRSSLSEDIGYTSFVQWMCLTPYPPIENARVSFEGWNGENPAPVGAMVMFRCRDLNGFSDGSSIHTSQCSSTFPDAWDNSFRGDGVYCEDLTKYPECRLTEKGREYIGRASQTETGRECLRWDTQPYGIPSDFFENVTYNAHFPNLDAWPHQNYCRNPSGKERPWCFVADENVEWEFCDIPMCKDSDPPECKMTQQGGEYIGRKSVTHSGKTCQPWRNSEPQISAERIVKEKLPGFPDYEEIDEQHNFCRNPDGKAAPWCFNGEGKDPEYEYCDIPFCEIRETTAGDEGNVYPECRLTEKGKEYVGTKDVTETGKPCLDWASQPYGMPWDFFNQETGYEEHFLNGASAVHRNYCRNPTLYRERPWCFVSDPGIESARMQVDGNRRRICRKTEYDPIGIPMPTLAACIFRKSTCDADSLIWIFR</sequence>
<proteinExistence type="predicted"/>
<dbReference type="InterPro" id="IPR050759">
    <property type="entry name" value="Serine_protease_kringle"/>
</dbReference>
<feature type="domain" description="Kringle" evidence="5">
    <location>
        <begin position="244"/>
        <end position="325"/>
    </location>
</feature>
<keyword evidence="1 3" id="KW-0420">Kringle</keyword>
<reference evidence="6" key="1">
    <citation type="submission" date="2020-11" db="EMBL/GenBank/DDBJ databases">
        <authorList>
            <person name="Tran Van P."/>
        </authorList>
    </citation>
    <scope>NUCLEOTIDE SEQUENCE</scope>
</reference>
<evidence type="ECO:0000259" key="5">
    <source>
        <dbReference type="PROSITE" id="PS50070"/>
    </source>
</evidence>
<dbReference type="PANTHER" id="PTHR24261:SF7">
    <property type="entry name" value="KRINGLE DOMAIN-CONTAINING PROTEIN"/>
    <property type="match status" value="1"/>
</dbReference>
<dbReference type="InterPro" id="IPR000001">
    <property type="entry name" value="Kringle"/>
</dbReference>
<feature type="domain" description="Kringle" evidence="5">
    <location>
        <begin position="442"/>
        <end position="548"/>
    </location>
</feature>
<dbReference type="Pfam" id="PF00051">
    <property type="entry name" value="Kringle"/>
    <property type="match status" value="3"/>
</dbReference>
<evidence type="ECO:0000256" key="2">
    <source>
        <dbReference type="ARBA" id="ARBA00023157"/>
    </source>
</evidence>
<evidence type="ECO:0000256" key="1">
    <source>
        <dbReference type="ARBA" id="ARBA00022572"/>
    </source>
</evidence>
<dbReference type="EMBL" id="CAJPEV010004102">
    <property type="protein sequence ID" value="CAG0901179.1"/>
    <property type="molecule type" value="Genomic_DNA"/>
</dbReference>
<dbReference type="AlphaFoldDB" id="A0A7R9ADZ5"/>
<evidence type="ECO:0000313" key="7">
    <source>
        <dbReference type="Proteomes" id="UP000677054"/>
    </source>
</evidence>
<dbReference type="InterPro" id="IPR038178">
    <property type="entry name" value="Kringle_sf"/>
</dbReference>
<dbReference type="PROSITE" id="PS00021">
    <property type="entry name" value="KRINGLE_1"/>
    <property type="match status" value="3"/>
</dbReference>
<dbReference type="Proteomes" id="UP000677054">
    <property type="component" value="Unassembled WGS sequence"/>
</dbReference>
<evidence type="ECO:0000256" key="3">
    <source>
        <dbReference type="PROSITE-ProRule" id="PRU00121"/>
    </source>
</evidence>
<comment type="caution">
    <text evidence="3">Lacks conserved residue(s) required for the propagation of feature annotation.</text>
</comment>
<dbReference type="PROSITE" id="PS50070">
    <property type="entry name" value="KRINGLE_2"/>
    <property type="match status" value="3"/>
</dbReference>
<feature type="disulfide bond" evidence="3">
    <location>
        <begin position="297"/>
        <end position="320"/>
    </location>
</feature>
<feature type="compositionally biased region" description="Polar residues" evidence="4">
    <location>
        <begin position="36"/>
        <end position="47"/>
    </location>
</feature>
<evidence type="ECO:0000313" key="6">
    <source>
        <dbReference type="EMBL" id="CAD7252091.1"/>
    </source>
</evidence>
<dbReference type="PRINTS" id="PR00018">
    <property type="entry name" value="KRINGLE"/>
</dbReference>
<dbReference type="InterPro" id="IPR018056">
    <property type="entry name" value="Kringle_CS"/>
</dbReference>
<dbReference type="InterPro" id="IPR013806">
    <property type="entry name" value="Kringle-like"/>
</dbReference>
<name>A0A7R9ADZ5_9CRUS</name>
<keyword evidence="2 3" id="KW-1015">Disulfide bond</keyword>
<accession>A0A7R9ADZ5</accession>
<dbReference type="SMART" id="SM00130">
    <property type="entry name" value="KR"/>
    <property type="match status" value="3"/>
</dbReference>
<dbReference type="OrthoDB" id="1915767at2759"/>
<dbReference type="SUPFAM" id="SSF57440">
    <property type="entry name" value="Kringle-like"/>
    <property type="match status" value="3"/>
</dbReference>
<gene>
    <name evidence="6" type="ORF">DSTB1V02_LOCUS11852</name>
</gene>
<dbReference type="CDD" id="cd00108">
    <property type="entry name" value="KR"/>
    <property type="match status" value="1"/>
</dbReference>